<dbReference type="SFLD" id="SFLDG00358">
    <property type="entry name" value="Main_(cytGST)"/>
    <property type="match status" value="1"/>
</dbReference>
<sequence length="217" mass="23522">MLMLYSFPTPNGHKASILLEELGLTYAVHRVDLAAGENKRPDFLAISPITKIPALVEQLPGGRVRRLFGSGAILLHFAERTGRLLPEDEDERAEAMSWFMLGVSDLGPTAIDMQRFAARAPDRLPHAIDLYKGDLMRCYSALDERLGAAEHLAGASYSIADIACFPFIAVAAAAGGGGLLDRFANLKRWHDAVAARPAVRRGMAVPEMSVPEMAVPD</sequence>
<dbReference type="SFLD" id="SFLDG01151">
    <property type="entry name" value="Main.2:_Nu-like"/>
    <property type="match status" value="1"/>
</dbReference>
<dbReference type="AlphaFoldDB" id="A0AAC8VYQ2"/>
<dbReference type="PROSITE" id="PS50404">
    <property type="entry name" value="GST_NTER"/>
    <property type="match status" value="1"/>
</dbReference>
<dbReference type="SUPFAM" id="SSF52833">
    <property type="entry name" value="Thioredoxin-like"/>
    <property type="match status" value="1"/>
</dbReference>
<reference evidence="4" key="1">
    <citation type="submission" date="2015-08" db="EMBL/GenBank/DDBJ databases">
        <title>Complete Genome Sequence of Azospirillum thiophilum BV-S.</title>
        <authorList>
            <person name="Fomenkov A."/>
            <person name="Vincze T."/>
            <person name="Grabovich M."/>
            <person name="Dubinina G."/>
            <person name="Orlova M."/>
            <person name="Belousova E."/>
            <person name="Roberts R.J."/>
        </authorList>
    </citation>
    <scope>NUCLEOTIDE SEQUENCE [LARGE SCALE GENOMIC DNA]</scope>
    <source>
        <strain evidence="4">BV-S</strain>
    </source>
</reference>
<protein>
    <submittedName>
        <fullName evidence="3">Glutathione S-transferase</fullName>
    </submittedName>
</protein>
<dbReference type="PANTHER" id="PTHR44051:SF8">
    <property type="entry name" value="GLUTATHIONE S-TRANSFERASE GSTA"/>
    <property type="match status" value="1"/>
</dbReference>
<dbReference type="PANTHER" id="PTHR44051">
    <property type="entry name" value="GLUTATHIONE S-TRANSFERASE-RELATED"/>
    <property type="match status" value="1"/>
</dbReference>
<dbReference type="InterPro" id="IPR040079">
    <property type="entry name" value="Glutathione_S-Trfase"/>
</dbReference>
<feature type="domain" description="GST C-terminal" evidence="2">
    <location>
        <begin position="88"/>
        <end position="217"/>
    </location>
</feature>
<evidence type="ECO:0000259" key="2">
    <source>
        <dbReference type="PROSITE" id="PS50405"/>
    </source>
</evidence>
<evidence type="ECO:0000313" key="4">
    <source>
        <dbReference type="Proteomes" id="UP000069935"/>
    </source>
</evidence>
<name>A0AAC8VYQ2_9PROT</name>
<dbReference type="InterPro" id="IPR010987">
    <property type="entry name" value="Glutathione-S-Trfase_C-like"/>
</dbReference>
<dbReference type="Gene3D" id="3.40.30.10">
    <property type="entry name" value="Glutaredoxin"/>
    <property type="match status" value="1"/>
</dbReference>
<evidence type="ECO:0000313" key="3">
    <source>
        <dbReference type="EMBL" id="ALG71969.1"/>
    </source>
</evidence>
<reference evidence="3 4" key="2">
    <citation type="journal article" date="2016" name="Genome Announc.">
        <title>Complete Genome Sequence of a Strain of Azospirillum thiophilum Isolated from a Sulfide Spring.</title>
        <authorList>
            <person name="Fomenkov A."/>
            <person name="Vincze T."/>
            <person name="Grabovich M."/>
            <person name="Anton B.P."/>
            <person name="Dubinina G."/>
            <person name="Orlova M."/>
            <person name="Belousova E."/>
            <person name="Roberts R.J."/>
        </authorList>
    </citation>
    <scope>NUCLEOTIDE SEQUENCE [LARGE SCALE GENOMIC DNA]</scope>
    <source>
        <strain evidence="3 4">BV-S</strain>
    </source>
</reference>
<dbReference type="CDD" id="cd03048">
    <property type="entry name" value="GST_N_Ure2p_like"/>
    <property type="match status" value="1"/>
</dbReference>
<dbReference type="PROSITE" id="PS50405">
    <property type="entry name" value="GST_CTER"/>
    <property type="match status" value="1"/>
</dbReference>
<gene>
    <name evidence="3" type="ORF">AL072_03835</name>
</gene>
<evidence type="ECO:0000259" key="1">
    <source>
        <dbReference type="PROSITE" id="PS50404"/>
    </source>
</evidence>
<dbReference type="RefSeq" id="WP_045582525.1">
    <property type="nucleotide sequence ID" value="NZ_CP012401.1"/>
</dbReference>
<accession>A0AAC8VYQ2</accession>
<dbReference type="Pfam" id="PF02798">
    <property type="entry name" value="GST_N"/>
    <property type="match status" value="1"/>
</dbReference>
<dbReference type="KEGG" id="ati:AL072_03835"/>
<proteinExistence type="predicted"/>
<feature type="domain" description="GST N-terminal" evidence="1">
    <location>
        <begin position="1"/>
        <end position="85"/>
    </location>
</feature>
<dbReference type="InterPro" id="IPR036249">
    <property type="entry name" value="Thioredoxin-like_sf"/>
</dbReference>
<dbReference type="Gene3D" id="1.20.1050.10">
    <property type="match status" value="1"/>
</dbReference>
<dbReference type="EMBL" id="CP012401">
    <property type="protein sequence ID" value="ALG71969.1"/>
    <property type="molecule type" value="Genomic_DNA"/>
</dbReference>
<dbReference type="SUPFAM" id="SSF47616">
    <property type="entry name" value="GST C-terminal domain-like"/>
    <property type="match status" value="1"/>
</dbReference>
<dbReference type="Pfam" id="PF13410">
    <property type="entry name" value="GST_C_2"/>
    <property type="match status" value="1"/>
</dbReference>
<dbReference type="InterPro" id="IPR036282">
    <property type="entry name" value="Glutathione-S-Trfase_C_sf"/>
</dbReference>
<dbReference type="Proteomes" id="UP000069935">
    <property type="component" value="Chromosome 1"/>
</dbReference>
<keyword evidence="4" id="KW-1185">Reference proteome</keyword>
<dbReference type="InterPro" id="IPR004045">
    <property type="entry name" value="Glutathione_S-Trfase_N"/>
</dbReference>
<dbReference type="SFLD" id="SFLDS00019">
    <property type="entry name" value="Glutathione_Transferase_(cytos"/>
    <property type="match status" value="1"/>
</dbReference>
<organism evidence="3 4">
    <name type="scientific">Azospirillum thiophilum</name>
    <dbReference type="NCBI Taxonomy" id="528244"/>
    <lineage>
        <taxon>Bacteria</taxon>
        <taxon>Pseudomonadati</taxon>
        <taxon>Pseudomonadota</taxon>
        <taxon>Alphaproteobacteria</taxon>
        <taxon>Rhodospirillales</taxon>
        <taxon>Azospirillaceae</taxon>
        <taxon>Azospirillum</taxon>
    </lineage>
</organism>